<sequence length="1414" mass="156166">MKILFFILLSFIYVFGDTDPDELELPATVRKCTSVEEAACGAGIVCRIDYDNIRHCVGASQDTGAVYPETPNVVNGRVLILSGYRDVSYYKNLNDSNQMKKRDKFVRVIGGMDVIGASVIVPRVSGFKFEPSLSGTTDDPSANTSQVIEKRYVNEEPGLGTSKFPNSSRATFKFEDKSEYERKNIDKTKIKYARLYWGGAVYDEWQKDKGLLNVMYENIFGYTSVKFKTPDGLVHLVKANEEDVKWDSSFTPYNPNAVTRDTYYKYCKDPNNLDDTGGCNAKYTIPLHPNEDGSAGKSTVGIRSGMYFTYQASADVTDLVKASLGKSDAGRTFAVGGIASTIKKTTPRSYKVTIDAQEQDAKVAHGTALYADGDWSISYVVSQYGGWSLVIVYDFGEEDEGRIKPKAVNIYSGMSNISPFVKRTRTTSTQTIQNTKLNLIFDDFYTPTAGTVNSSLAFMGFGGRKEITGEDVMIKKNDGTFQSLTSGANPSDPNSVGNPSHNQFNSSITRFGYLANVDKKFNSQMDLDLFDISNFMSNKQSRVDMQFEATASNVSGNTQGDRLNIGMVAFSTTLYDPEVCYTEQLQIWDSVAKKWVDVAVKGDNDTNKARKVKTGTELKTLVTIQNKGHEDANNAFLKINFDPKFISYKPSSSCLQINTSGPSDSQYNNCQVLQDSGDRVQIIGNTLKYVIGKNASTGVGGTLVHDSGNFARLKFVGILNSEYKKTKYEAEFENASIGLKYNGRIKECVPTNYDLKIVNEEENDFYPRSQANDPSGNFKNKLYTKIANKPFDITISNYKKTDGTLKAPDSNTDVTLKLVTDCSSDKSVIPAETLHFTTSTHTITRRVTVPRPYPDLHVKLSYQNKITNLTDEKCAAFDSFAVRPATFGLYDAITNSAYTDKTLIGGKSYSEITLGAYDANGGLANGYTNTLKADSTTDKVLLASVKKGTSDCVLPTAISDGSSDQLQVSFNDPDKAIGIISKLGSIGDDDNGFSFSDIGEAYFDVRDASYTKVDQKTTQQDSDCALGKSYNEEDGDGKFGCDINFNQHKFNFAPKDLEVSDFKILGGGISYIANEKEAPSPTLNFKVRARLFNDNPALLYQNGCYANNTTFKIKAGEIIAEYTDNSGSKLSGDAAGVDRLNSEIIFFDDSNPSALVKKVNLSPHDGAYSVKKEAFGSDGYADVSLKFNFAREKNVAKNPFEVTSDVFTFESLAEDQSSRNKTKGDNYKKPTTKTSAKFYYARTYAPYYEGPNTGFKAKIYYGVYCNGCDESKFMLQKPGSSARWEEFAGTHSWYVNPLHDASYGNVDSYSFSNHTTRDTAKETALSDGISYIYVKNDRAVTDIAKMHTKNWLIYNEFDKDAATNDFTVRFLVPNGDWAGKTLKNGSSKGDVGNVIGGENNFNDLSDKTNRRISW</sequence>
<dbReference type="EMBL" id="NDYN01000001">
    <property type="protein sequence ID" value="OUT09102.1"/>
    <property type="molecule type" value="Genomic_DNA"/>
</dbReference>
<reference evidence="1 2" key="1">
    <citation type="submission" date="2017-04" db="EMBL/GenBank/DDBJ databases">
        <title>Complete genome of Campylobacter concisus ATCC 33237T and draft genomes for an additional eight well characterized C. concisus strains.</title>
        <authorList>
            <person name="Cornelius A.J."/>
            <person name="Miller W.G."/>
            <person name="Lastovica A.J."/>
            <person name="On S.L."/>
            <person name="French N.P."/>
            <person name="Vandenberg O."/>
            <person name="Biggs P.J."/>
        </authorList>
    </citation>
    <scope>NUCLEOTIDE SEQUENCE [LARGE SCALE GENOMIC DNA]</scope>
    <source>
        <strain evidence="1 2">CCUG 19995</strain>
    </source>
</reference>
<comment type="caution">
    <text evidence="1">The sequence shown here is derived from an EMBL/GenBank/DDBJ whole genome shotgun (WGS) entry which is preliminary data.</text>
</comment>
<proteinExistence type="predicted"/>
<evidence type="ECO:0000313" key="2">
    <source>
        <dbReference type="Proteomes" id="UP000196317"/>
    </source>
</evidence>
<dbReference type="Proteomes" id="UP000196317">
    <property type="component" value="Unassembled WGS sequence"/>
</dbReference>
<organism evidence="1 2">
    <name type="scientific">Campylobacter concisus</name>
    <dbReference type="NCBI Taxonomy" id="199"/>
    <lineage>
        <taxon>Bacteria</taxon>
        <taxon>Pseudomonadati</taxon>
        <taxon>Campylobacterota</taxon>
        <taxon>Epsilonproteobacteria</taxon>
        <taxon>Campylobacterales</taxon>
        <taxon>Campylobacteraceae</taxon>
        <taxon>Campylobacter</taxon>
    </lineage>
</organism>
<name>A0A1Y5MTX6_9BACT</name>
<dbReference type="RefSeq" id="WP_087582569.1">
    <property type="nucleotide sequence ID" value="NZ_NDYN01000001.1"/>
</dbReference>
<gene>
    <name evidence="1" type="ORF">B9N65_01820</name>
</gene>
<accession>A0A1Y5MTX6</accession>
<evidence type="ECO:0000313" key="1">
    <source>
        <dbReference type="EMBL" id="OUT09102.1"/>
    </source>
</evidence>
<protein>
    <submittedName>
        <fullName evidence="1">Uncharacterized protein</fullName>
    </submittedName>
</protein>